<reference evidence="2 3" key="1">
    <citation type="journal article" date="2024" name="Plant Biotechnol. J.">
        <title>Dendrobium thyrsiflorum genome and its molecular insights into genes involved in important horticultural traits.</title>
        <authorList>
            <person name="Chen B."/>
            <person name="Wang J.Y."/>
            <person name="Zheng P.J."/>
            <person name="Li K.L."/>
            <person name="Liang Y.M."/>
            <person name="Chen X.F."/>
            <person name="Zhang C."/>
            <person name="Zhao X."/>
            <person name="He X."/>
            <person name="Zhang G.Q."/>
            <person name="Liu Z.J."/>
            <person name="Xu Q."/>
        </authorList>
    </citation>
    <scope>NUCLEOTIDE SEQUENCE [LARGE SCALE GENOMIC DNA]</scope>
    <source>
        <strain evidence="2">GZMU011</strain>
    </source>
</reference>
<dbReference type="Proteomes" id="UP001552299">
    <property type="component" value="Unassembled WGS sequence"/>
</dbReference>
<keyword evidence="3" id="KW-1185">Reference proteome</keyword>
<gene>
    <name evidence="2" type="ORF">M5K25_012899</name>
</gene>
<feature type="region of interest" description="Disordered" evidence="1">
    <location>
        <begin position="133"/>
        <end position="172"/>
    </location>
</feature>
<protein>
    <submittedName>
        <fullName evidence="2">Uncharacterized protein</fullName>
    </submittedName>
</protein>
<proteinExistence type="predicted"/>
<comment type="caution">
    <text evidence="2">The sequence shown here is derived from an EMBL/GenBank/DDBJ whole genome shotgun (WGS) entry which is preliminary data.</text>
</comment>
<name>A0ABD0UYA9_DENTH</name>
<evidence type="ECO:0000313" key="3">
    <source>
        <dbReference type="Proteomes" id="UP001552299"/>
    </source>
</evidence>
<evidence type="ECO:0000256" key="1">
    <source>
        <dbReference type="SAM" id="MobiDB-lite"/>
    </source>
</evidence>
<dbReference type="AlphaFoldDB" id="A0ABD0UYA9"/>
<dbReference type="EMBL" id="JANQDX010000010">
    <property type="protein sequence ID" value="KAL0917807.1"/>
    <property type="molecule type" value="Genomic_DNA"/>
</dbReference>
<evidence type="ECO:0000313" key="2">
    <source>
        <dbReference type="EMBL" id="KAL0917807.1"/>
    </source>
</evidence>
<feature type="region of interest" description="Disordered" evidence="1">
    <location>
        <begin position="193"/>
        <end position="271"/>
    </location>
</feature>
<accession>A0ABD0UYA9</accession>
<feature type="compositionally biased region" description="Low complexity" evidence="1">
    <location>
        <begin position="147"/>
        <end position="157"/>
    </location>
</feature>
<sequence>MRPGRASSLDGTNRKGEEEVGAFIWSDSEQANQRGKDHGCLANREEREREMEEVLGFANEILRGRGRANGKSHSPPLLNPIHHYPPERNQAQSVYILSNLFVALSQRAQEPKDCLGHENVALVLAICPDQPSPWLDPDPTQSSLRIPASFPSSPASPDHQFERTPAKPLNGPLEVIPPVVLRSWCLKQKYSPPPPPALREKNSYVGAFSKVTTGQPRPTRYNESRKLEDQEDEDFKTKSASSNEQEDGRRPPAAMTNRATRWAPDYREREN</sequence>
<organism evidence="2 3">
    <name type="scientific">Dendrobium thyrsiflorum</name>
    <name type="common">Pinecone-like raceme dendrobium</name>
    <name type="synonym">Orchid</name>
    <dbReference type="NCBI Taxonomy" id="117978"/>
    <lineage>
        <taxon>Eukaryota</taxon>
        <taxon>Viridiplantae</taxon>
        <taxon>Streptophyta</taxon>
        <taxon>Embryophyta</taxon>
        <taxon>Tracheophyta</taxon>
        <taxon>Spermatophyta</taxon>
        <taxon>Magnoliopsida</taxon>
        <taxon>Liliopsida</taxon>
        <taxon>Asparagales</taxon>
        <taxon>Orchidaceae</taxon>
        <taxon>Epidendroideae</taxon>
        <taxon>Malaxideae</taxon>
        <taxon>Dendrobiinae</taxon>
        <taxon>Dendrobium</taxon>
    </lineage>
</organism>
<feature type="region of interest" description="Disordered" evidence="1">
    <location>
        <begin position="1"/>
        <end position="21"/>
    </location>
</feature>